<organism evidence="3 4">
    <name type="scientific">Thalassospira profundimaris</name>
    <dbReference type="NCBI Taxonomy" id="502049"/>
    <lineage>
        <taxon>Bacteria</taxon>
        <taxon>Pseudomonadati</taxon>
        <taxon>Pseudomonadota</taxon>
        <taxon>Alphaproteobacteria</taxon>
        <taxon>Rhodospirillales</taxon>
        <taxon>Thalassospiraceae</taxon>
        <taxon>Thalassospira</taxon>
    </lineage>
</organism>
<proteinExistence type="predicted"/>
<dbReference type="RefSeq" id="WP_114101504.1">
    <property type="nucleotide sequence ID" value="NZ_JPWF01000003.1"/>
</dbReference>
<protein>
    <recommendedName>
        <fullName evidence="2">YHS domain-containing protein</fullName>
    </recommendedName>
</protein>
<dbReference type="EMBL" id="JPWF01000003">
    <property type="protein sequence ID" value="RCK38468.1"/>
    <property type="molecule type" value="Genomic_DNA"/>
</dbReference>
<dbReference type="InterPro" id="IPR007029">
    <property type="entry name" value="YHS_dom"/>
</dbReference>
<comment type="caution">
    <text evidence="3">The sequence shown here is derived from an EMBL/GenBank/DDBJ whole genome shotgun (WGS) entry which is preliminary data.</text>
</comment>
<evidence type="ECO:0000256" key="1">
    <source>
        <dbReference type="SAM" id="SignalP"/>
    </source>
</evidence>
<name>A0A367WAL6_9PROT</name>
<evidence type="ECO:0000313" key="4">
    <source>
        <dbReference type="Proteomes" id="UP000253226"/>
    </source>
</evidence>
<dbReference type="Pfam" id="PF04945">
    <property type="entry name" value="YHS"/>
    <property type="match status" value="1"/>
</dbReference>
<evidence type="ECO:0000313" key="3">
    <source>
        <dbReference type="EMBL" id="RCK38468.1"/>
    </source>
</evidence>
<gene>
    <name evidence="3" type="ORF">TH19_06640</name>
</gene>
<feature type="chain" id="PRO_5016944343" description="YHS domain-containing protein" evidence="1">
    <location>
        <begin position="22"/>
        <end position="179"/>
    </location>
</feature>
<dbReference type="AlphaFoldDB" id="A0A367WAL6"/>
<keyword evidence="1" id="KW-0732">Signal</keyword>
<reference evidence="3 4" key="1">
    <citation type="submission" date="2014-07" db="EMBL/GenBank/DDBJ databases">
        <title>Draft genome sequence of Thalassospira profundimaris 35.</title>
        <authorList>
            <person name="Lai Q."/>
            <person name="Shao Z."/>
        </authorList>
    </citation>
    <scope>NUCLEOTIDE SEQUENCE [LARGE SCALE GENOMIC DNA]</scope>
    <source>
        <strain evidence="3 4">35</strain>
    </source>
</reference>
<evidence type="ECO:0000259" key="2">
    <source>
        <dbReference type="Pfam" id="PF04945"/>
    </source>
</evidence>
<dbReference type="OrthoDB" id="344729at2"/>
<dbReference type="NCBIfam" id="NF041384">
    <property type="entry name" value="YHS_seleno_dom"/>
    <property type="match status" value="1"/>
</dbReference>
<sequence length="179" mass="19450">MIKQFLAGTAMLVALSGAAAAGEQYVDETGFAISGYDAVAYFNLPQTNDGMMQPHAVPGRTEFTTEYNGAKWAFATAENRDMFLADPTKYAPKYDGHCAYGVAKGAKVPANPNLWRIVDGSLYLNITPEVAETWNGDIADYIMDANDEWSDLEPKSASDDSWMGMSDNDGTYDMAAPIM</sequence>
<dbReference type="Proteomes" id="UP000253226">
    <property type="component" value="Unassembled WGS sequence"/>
</dbReference>
<feature type="domain" description="YHS" evidence="2">
    <location>
        <begin position="57"/>
        <end position="93"/>
    </location>
</feature>
<accession>A0A367WAL6</accession>
<feature type="signal peptide" evidence="1">
    <location>
        <begin position="1"/>
        <end position="21"/>
    </location>
</feature>